<accession>A0A8S5Q0H7</accession>
<evidence type="ECO:0000313" key="1">
    <source>
        <dbReference type="EMBL" id="DAE12251.1"/>
    </source>
</evidence>
<dbReference type="EMBL" id="BK015545">
    <property type="protein sequence ID" value="DAE12251.1"/>
    <property type="molecule type" value="Genomic_DNA"/>
</dbReference>
<proteinExistence type="predicted"/>
<sequence>MYPNLNAELARRGWNKKILSEKLGSRYATVVDKLNGKYPLTLGECKAIKKELETELTIDELFFTE</sequence>
<protein>
    <submittedName>
        <fullName evidence="1">SOS-response transcriptional repressor</fullName>
    </submittedName>
</protein>
<organism evidence="1">
    <name type="scientific">Myoviridae sp. ctuAx8</name>
    <dbReference type="NCBI Taxonomy" id="2825199"/>
    <lineage>
        <taxon>Viruses</taxon>
        <taxon>Duplodnaviria</taxon>
        <taxon>Heunggongvirae</taxon>
        <taxon>Uroviricota</taxon>
        <taxon>Caudoviricetes</taxon>
    </lineage>
</organism>
<name>A0A8S5Q0H7_9CAUD</name>
<reference evidence="1" key="1">
    <citation type="journal article" date="2021" name="Proc. Natl. Acad. Sci. U.S.A.">
        <title>A Catalog of Tens of Thousands of Viruses from Human Metagenomes Reveals Hidden Associations with Chronic Diseases.</title>
        <authorList>
            <person name="Tisza M.J."/>
            <person name="Buck C.B."/>
        </authorList>
    </citation>
    <scope>NUCLEOTIDE SEQUENCE</scope>
    <source>
        <strain evidence="1">CtuAx8</strain>
    </source>
</reference>